<dbReference type="SUPFAM" id="SSF52091">
    <property type="entry name" value="SpoIIaa-like"/>
    <property type="match status" value="1"/>
</dbReference>
<dbReference type="PROSITE" id="PS50801">
    <property type="entry name" value="STAS"/>
    <property type="match status" value="1"/>
</dbReference>
<dbReference type="InterPro" id="IPR002645">
    <property type="entry name" value="STAS_dom"/>
</dbReference>
<evidence type="ECO:0000256" key="1">
    <source>
        <dbReference type="SAM" id="MobiDB-lite"/>
    </source>
</evidence>
<name>A0A7U9E2X2_STRLI</name>
<dbReference type="EMBL" id="CM001889">
    <property type="protein sequence ID" value="EOY52687.1"/>
    <property type="molecule type" value="Genomic_DNA"/>
</dbReference>
<evidence type="ECO:0000313" key="4">
    <source>
        <dbReference type="Proteomes" id="UP000014062"/>
    </source>
</evidence>
<accession>A0A7U9E2X2</accession>
<dbReference type="GeneID" id="91389140"/>
<dbReference type="Pfam" id="PF01740">
    <property type="entry name" value="STAS"/>
    <property type="match status" value="1"/>
</dbReference>
<organism evidence="3 4">
    <name type="scientific">Streptomyces lividans 1326</name>
    <dbReference type="NCBI Taxonomy" id="1200984"/>
    <lineage>
        <taxon>Bacteria</taxon>
        <taxon>Bacillati</taxon>
        <taxon>Actinomycetota</taxon>
        <taxon>Actinomycetes</taxon>
        <taxon>Kitasatosporales</taxon>
        <taxon>Streptomycetaceae</taxon>
        <taxon>Streptomyces</taxon>
    </lineage>
</organism>
<dbReference type="InterPro" id="IPR036513">
    <property type="entry name" value="STAS_dom_sf"/>
</dbReference>
<dbReference type="AlphaFoldDB" id="A0A7U9E2X2"/>
<dbReference type="CDD" id="cd07043">
    <property type="entry name" value="STAS_anti-anti-sigma_factors"/>
    <property type="match status" value="1"/>
</dbReference>
<evidence type="ECO:0000259" key="2">
    <source>
        <dbReference type="PROSITE" id="PS50801"/>
    </source>
</evidence>
<dbReference type="Proteomes" id="UP000014062">
    <property type="component" value="Chromosome"/>
</dbReference>
<proteinExistence type="predicted"/>
<feature type="domain" description="STAS" evidence="2">
    <location>
        <begin position="9"/>
        <end position="129"/>
    </location>
</feature>
<gene>
    <name evidence="3" type="ORF">SLI_7989</name>
</gene>
<protein>
    <submittedName>
        <fullName evidence="3">Anti-sigma factor antagonist</fullName>
    </submittedName>
</protein>
<reference evidence="4" key="1">
    <citation type="journal article" date="2013" name="Genome Biol. Evol.">
        <title>The genome sequence of Streptomyces lividans 66 reveals a novel tRNA-dependent peptide biosynthetic system within a metal-related genomic island.</title>
        <authorList>
            <person name="Cruz-Morales P."/>
            <person name="Vijgenboom E."/>
            <person name="Iruegas-Bocardo F."/>
            <person name="Girard G."/>
            <person name="Yanez-Guerra L.A."/>
            <person name="Ramos-Aboites H.E."/>
            <person name="Pernodet J.L."/>
            <person name="Anne J."/>
            <person name="van Wezel G.P."/>
            <person name="Barona-Gomez F."/>
        </authorList>
    </citation>
    <scope>NUCLEOTIDE SEQUENCE [LARGE SCALE GENOMIC DNA]</scope>
    <source>
        <strain evidence="4">1326</strain>
    </source>
</reference>
<feature type="region of interest" description="Disordered" evidence="1">
    <location>
        <begin position="107"/>
        <end position="137"/>
    </location>
</feature>
<sequence length="137" mass="14290">MTTRPDHHLQPTTVDSQDSLRIEVRGDLDYASADLLVAEVTAGLSGQPALTDLHLSCAGLGAVDSMGLSALLMIGRRTTAAGVRLHLDDRPANLNRLLELTGTLEHLTAPSPVGAEETPGTGDSTVKARPTGQDANT</sequence>
<dbReference type="RefSeq" id="WP_003971387.1">
    <property type="nucleotide sequence ID" value="NZ_CM001889.1"/>
</dbReference>
<dbReference type="Gene3D" id="3.30.750.24">
    <property type="entry name" value="STAS domain"/>
    <property type="match status" value="1"/>
</dbReference>
<evidence type="ECO:0000313" key="3">
    <source>
        <dbReference type="EMBL" id="EOY52687.1"/>
    </source>
</evidence>